<evidence type="ECO:0000259" key="3">
    <source>
        <dbReference type="SMART" id="SM00460"/>
    </source>
</evidence>
<protein>
    <recommendedName>
        <fullName evidence="3">Transglutaminase-like domain-containing protein</fullName>
    </recommendedName>
</protein>
<dbReference type="Proteomes" id="UP000306509">
    <property type="component" value="Unassembled WGS sequence"/>
</dbReference>
<evidence type="ECO:0000256" key="2">
    <source>
        <dbReference type="SAM" id="SignalP"/>
    </source>
</evidence>
<dbReference type="Gene3D" id="3.10.620.30">
    <property type="match status" value="1"/>
</dbReference>
<feature type="domain" description="Transglutaminase-like" evidence="3">
    <location>
        <begin position="226"/>
        <end position="282"/>
    </location>
</feature>
<evidence type="ECO:0000313" key="5">
    <source>
        <dbReference type="Proteomes" id="UP000306509"/>
    </source>
</evidence>
<dbReference type="PANTHER" id="PTHR33490">
    <property type="entry name" value="BLR5614 PROTEIN-RELATED"/>
    <property type="match status" value="1"/>
</dbReference>
<dbReference type="Pfam" id="PF01841">
    <property type="entry name" value="Transglut_core"/>
    <property type="match status" value="1"/>
</dbReference>
<reference evidence="4 5" key="1">
    <citation type="journal article" date="2019" name="Anaerobe">
        <title>Detection of Robinsoniella peoriensis in multiple bone samples of a trauma patient.</title>
        <authorList>
            <person name="Schrottner P."/>
            <person name="Hartwich K."/>
            <person name="Bunk B."/>
            <person name="Schober I."/>
            <person name="Helbig S."/>
            <person name="Rudolph W.W."/>
            <person name="Gunzer F."/>
        </authorList>
    </citation>
    <scope>NUCLEOTIDE SEQUENCE [LARGE SCALE GENOMIC DNA]</scope>
    <source>
        <strain evidence="4 5">DSM 106044</strain>
    </source>
</reference>
<dbReference type="SMART" id="SM00460">
    <property type="entry name" value="TGc"/>
    <property type="match status" value="1"/>
</dbReference>
<organism evidence="4 5">
    <name type="scientific">Robinsoniella peoriensis</name>
    <dbReference type="NCBI Taxonomy" id="180332"/>
    <lineage>
        <taxon>Bacteria</taxon>
        <taxon>Bacillati</taxon>
        <taxon>Bacillota</taxon>
        <taxon>Clostridia</taxon>
        <taxon>Lachnospirales</taxon>
        <taxon>Lachnospiraceae</taxon>
        <taxon>Robinsoniella</taxon>
    </lineage>
</organism>
<accession>A0A4U8Q660</accession>
<sequence length="321" mass="35287" precursor="true">MYPCKLHKYAFLMILLLFSIFLSACGNSDDREHVVSKGSSGSGISSTGSRPNTPKVLTPKAAGTTVQTDAYASIDTSSLSEGYFMVKYLGNASKVKLRVKASDNSTNDYNIKNTGNYEVFPLSQGNGSYEIMVCEQLANDKYAIVSSLSADVTLTNEFGPFLYPNQYVNFTADSQSVKKAAELVKGASTDLDAITSVYNFTIDNITYDTDKAESVQFDYIPNVDDTLTTKKGICFDYASLMGCMLRSQGIPTKIETGYSGEVVHAWISVYTKEEGWIDDIIQFDGKSWSLMDPTFAASGKNSKKIQKYIGDAKNYTTKHTY</sequence>
<feature type="chain" id="PRO_5038852908" description="Transglutaminase-like domain-containing protein" evidence="2">
    <location>
        <begin position="25"/>
        <end position="321"/>
    </location>
</feature>
<feature type="signal peptide" evidence="2">
    <location>
        <begin position="1"/>
        <end position="24"/>
    </location>
</feature>
<dbReference type="PANTHER" id="PTHR33490:SF6">
    <property type="entry name" value="SLL1049 PROTEIN"/>
    <property type="match status" value="1"/>
</dbReference>
<keyword evidence="2" id="KW-0732">Signal</keyword>
<feature type="region of interest" description="Disordered" evidence="1">
    <location>
        <begin position="36"/>
        <end position="60"/>
    </location>
</feature>
<dbReference type="InterPro" id="IPR038765">
    <property type="entry name" value="Papain-like_cys_pep_sf"/>
</dbReference>
<evidence type="ECO:0000313" key="4">
    <source>
        <dbReference type="EMBL" id="TLD00257.1"/>
    </source>
</evidence>
<feature type="compositionally biased region" description="Low complexity" evidence="1">
    <location>
        <begin position="36"/>
        <end position="49"/>
    </location>
</feature>
<dbReference type="RefSeq" id="WP_243133037.1">
    <property type="nucleotide sequence ID" value="NZ_QGQD01000057.1"/>
</dbReference>
<dbReference type="STRING" id="180332.GCA_000797495_03606"/>
<name>A0A4U8Q660_9FIRM</name>
<dbReference type="EMBL" id="QGQD01000057">
    <property type="protein sequence ID" value="TLD00257.1"/>
    <property type="molecule type" value="Genomic_DNA"/>
</dbReference>
<dbReference type="SUPFAM" id="SSF54001">
    <property type="entry name" value="Cysteine proteinases"/>
    <property type="match status" value="1"/>
</dbReference>
<dbReference type="InterPro" id="IPR002931">
    <property type="entry name" value="Transglutaminase-like"/>
</dbReference>
<evidence type="ECO:0000256" key="1">
    <source>
        <dbReference type="SAM" id="MobiDB-lite"/>
    </source>
</evidence>
<keyword evidence="5" id="KW-1185">Reference proteome</keyword>
<gene>
    <name evidence="4" type="ORF">DSM106044_02925</name>
</gene>
<comment type="caution">
    <text evidence="4">The sequence shown here is derived from an EMBL/GenBank/DDBJ whole genome shotgun (WGS) entry which is preliminary data.</text>
</comment>
<dbReference type="AlphaFoldDB" id="A0A4U8Q660"/>
<proteinExistence type="predicted"/>
<dbReference type="PROSITE" id="PS51257">
    <property type="entry name" value="PROKAR_LIPOPROTEIN"/>
    <property type="match status" value="1"/>
</dbReference>